<proteinExistence type="predicted"/>
<feature type="compositionally biased region" description="Polar residues" evidence="1">
    <location>
        <begin position="226"/>
        <end position="240"/>
    </location>
</feature>
<dbReference type="Proteomes" id="UP001215598">
    <property type="component" value="Unassembled WGS sequence"/>
</dbReference>
<feature type="compositionally biased region" description="Basic and acidic residues" evidence="1">
    <location>
        <begin position="454"/>
        <end position="463"/>
    </location>
</feature>
<reference evidence="2" key="1">
    <citation type="submission" date="2023-03" db="EMBL/GenBank/DDBJ databases">
        <title>Massive genome expansion in bonnet fungi (Mycena s.s.) driven by repeated elements and novel gene families across ecological guilds.</title>
        <authorList>
            <consortium name="Lawrence Berkeley National Laboratory"/>
            <person name="Harder C.B."/>
            <person name="Miyauchi S."/>
            <person name="Viragh M."/>
            <person name="Kuo A."/>
            <person name="Thoen E."/>
            <person name="Andreopoulos B."/>
            <person name="Lu D."/>
            <person name="Skrede I."/>
            <person name="Drula E."/>
            <person name="Henrissat B."/>
            <person name="Morin E."/>
            <person name="Kohler A."/>
            <person name="Barry K."/>
            <person name="LaButti K."/>
            <person name="Morin E."/>
            <person name="Salamov A."/>
            <person name="Lipzen A."/>
            <person name="Mereny Z."/>
            <person name="Hegedus B."/>
            <person name="Baldrian P."/>
            <person name="Stursova M."/>
            <person name="Weitz H."/>
            <person name="Taylor A."/>
            <person name="Grigoriev I.V."/>
            <person name="Nagy L.G."/>
            <person name="Martin F."/>
            <person name="Kauserud H."/>
        </authorList>
    </citation>
    <scope>NUCLEOTIDE SEQUENCE</scope>
    <source>
        <strain evidence="2">CBHHK182m</strain>
    </source>
</reference>
<comment type="caution">
    <text evidence="2">The sequence shown here is derived from an EMBL/GenBank/DDBJ whole genome shotgun (WGS) entry which is preliminary data.</text>
</comment>
<name>A0AAD7HS70_9AGAR</name>
<accession>A0AAD7HS70</accession>
<feature type="region of interest" description="Disordered" evidence="1">
    <location>
        <begin position="1"/>
        <end position="32"/>
    </location>
</feature>
<feature type="compositionally biased region" description="Basic and acidic residues" evidence="1">
    <location>
        <begin position="319"/>
        <end position="336"/>
    </location>
</feature>
<evidence type="ECO:0000313" key="2">
    <source>
        <dbReference type="EMBL" id="KAJ7727191.1"/>
    </source>
</evidence>
<feature type="compositionally biased region" description="Polar residues" evidence="1">
    <location>
        <begin position="1"/>
        <end position="21"/>
    </location>
</feature>
<feature type="region of interest" description="Disordered" evidence="1">
    <location>
        <begin position="296"/>
        <end position="348"/>
    </location>
</feature>
<evidence type="ECO:0000256" key="1">
    <source>
        <dbReference type="SAM" id="MobiDB-lite"/>
    </source>
</evidence>
<sequence length="472" mass="51194">MSNEGSEVSSISTPRGGSTQPGRERPYTTAPDCLRQAFGGGSATETNTSLMPSSAKCFLETSRADAASTRYRTCPSLLKGPRTTEDVGKRQAVAFDEGDWKVGPLRHHHVEGLRDSGSGEGRVLVGNRTKFNKLSPTGGSASLSASPIMPQAFTSTVLFTATLAQIGDYRETIARKEAQTRALLEEVTSLGDQLLFLRNKEREYRASLSAVHRKRKREDDHEEQSTRPAKQHQPSGSSSRVGPILVRNAPVGAQEERFVQYALREARLARKGLVYRTHFVSRPVVLFRGALYSSRRHRGKRATAAPDVPPTPPSPSTQLDKKLADARSLVDARDEAQGALSDLNERVNEEQRSLIQSAAELKDADARASSNLRAAQTSRDSKLAQVEEKEAIVDALVAELGEEMGPGWVDSLGRDTKKQRPALPARMEGVRGGNIKGYITRPSAEAGPSKRKLRGGEGHKDAVPEPCEIGGG</sequence>
<feature type="region of interest" description="Disordered" evidence="1">
    <location>
        <begin position="408"/>
        <end position="472"/>
    </location>
</feature>
<evidence type="ECO:0000313" key="3">
    <source>
        <dbReference type="Proteomes" id="UP001215598"/>
    </source>
</evidence>
<organism evidence="2 3">
    <name type="scientific">Mycena metata</name>
    <dbReference type="NCBI Taxonomy" id="1033252"/>
    <lineage>
        <taxon>Eukaryota</taxon>
        <taxon>Fungi</taxon>
        <taxon>Dikarya</taxon>
        <taxon>Basidiomycota</taxon>
        <taxon>Agaricomycotina</taxon>
        <taxon>Agaricomycetes</taxon>
        <taxon>Agaricomycetidae</taxon>
        <taxon>Agaricales</taxon>
        <taxon>Marasmiineae</taxon>
        <taxon>Mycenaceae</taxon>
        <taxon>Mycena</taxon>
    </lineage>
</organism>
<keyword evidence="3" id="KW-1185">Reference proteome</keyword>
<dbReference type="AlphaFoldDB" id="A0AAD7HS70"/>
<gene>
    <name evidence="2" type="ORF">B0H16DRAFT_1697766</name>
</gene>
<dbReference type="EMBL" id="JARKIB010000181">
    <property type="protein sequence ID" value="KAJ7727191.1"/>
    <property type="molecule type" value="Genomic_DNA"/>
</dbReference>
<protein>
    <submittedName>
        <fullName evidence="2">Uncharacterized protein</fullName>
    </submittedName>
</protein>
<feature type="region of interest" description="Disordered" evidence="1">
    <location>
        <begin position="208"/>
        <end position="243"/>
    </location>
</feature>